<dbReference type="Pfam" id="PF02481">
    <property type="entry name" value="DNA_processg_A"/>
    <property type="match status" value="1"/>
</dbReference>
<feature type="domain" description="Smf/DprA SLOG" evidence="2">
    <location>
        <begin position="102"/>
        <end position="313"/>
    </location>
</feature>
<proteinExistence type="inferred from homology"/>
<dbReference type="Proteomes" id="UP000253303">
    <property type="component" value="Unassembled WGS sequence"/>
</dbReference>
<evidence type="ECO:0000256" key="1">
    <source>
        <dbReference type="ARBA" id="ARBA00006525"/>
    </source>
</evidence>
<dbReference type="EMBL" id="QMEY01000025">
    <property type="protein sequence ID" value="RBQ15177.1"/>
    <property type="molecule type" value="Genomic_DNA"/>
</dbReference>
<dbReference type="InterPro" id="IPR003488">
    <property type="entry name" value="DprA"/>
</dbReference>
<sequence>MTESSAAVPPSDEARLARAALMRAGESGDPLLGRLIEVCGPVEALAQIREGELTAEISRRLAHDRGRTLRDLQAKVTGWRTRLLAADPERDLLVGRERGARLVVPGDIEWPSQLDDLGAGRPTGLWVEGEADLRFSCLRSVAIVGARAATPYGVHVASEMGAELGQEGWTVVSGGAYGVDSAAHRGALTTEAPTVAVLACGTDYCYPSGHHDLFAVIRERGVLISESPPGAHPTRSRFLIRNRLIAALSRGTVVAEAAVRSGALNTVNHALALHRHIGAVPGPVTSESSAGCHALLRQGKAQCVTNAAEVLDLIGAIGADLAPEPKGTVIPLDSLSPEARAVLDAIPSRGPGAGPATIAVAAGIDIQTALSRLGALAAAGYVQHGRQGWRLRDRR</sequence>
<dbReference type="NCBIfam" id="TIGR00732">
    <property type="entry name" value="dprA"/>
    <property type="match status" value="1"/>
</dbReference>
<dbReference type="PANTHER" id="PTHR43022">
    <property type="entry name" value="PROTEIN SMF"/>
    <property type="match status" value="1"/>
</dbReference>
<evidence type="ECO:0000259" key="2">
    <source>
        <dbReference type="Pfam" id="PF02481"/>
    </source>
</evidence>
<dbReference type="Gene3D" id="3.40.50.450">
    <property type="match status" value="1"/>
</dbReference>
<name>A0A366LMY2_9ACTN</name>
<evidence type="ECO:0000313" key="3">
    <source>
        <dbReference type="EMBL" id="RBQ15177.1"/>
    </source>
</evidence>
<dbReference type="GO" id="GO:0009294">
    <property type="term" value="P:DNA-mediated transformation"/>
    <property type="evidence" value="ECO:0007669"/>
    <property type="project" value="InterPro"/>
</dbReference>
<organism evidence="3 4">
    <name type="scientific">Spongiactinospora rosea</name>
    <dbReference type="NCBI Taxonomy" id="2248750"/>
    <lineage>
        <taxon>Bacteria</taxon>
        <taxon>Bacillati</taxon>
        <taxon>Actinomycetota</taxon>
        <taxon>Actinomycetes</taxon>
        <taxon>Streptosporangiales</taxon>
        <taxon>Streptosporangiaceae</taxon>
        <taxon>Spongiactinospora</taxon>
    </lineage>
</organism>
<comment type="caution">
    <text evidence="3">The sequence shown here is derived from an EMBL/GenBank/DDBJ whole genome shotgun (WGS) entry which is preliminary data.</text>
</comment>
<dbReference type="AlphaFoldDB" id="A0A366LMY2"/>
<dbReference type="RefSeq" id="WP_113985452.1">
    <property type="nucleotide sequence ID" value="NZ_QMEY01000025.1"/>
</dbReference>
<evidence type="ECO:0000313" key="4">
    <source>
        <dbReference type="Proteomes" id="UP000253303"/>
    </source>
</evidence>
<keyword evidence="4" id="KW-1185">Reference proteome</keyword>
<accession>A0A366LMY2</accession>
<protein>
    <submittedName>
        <fullName evidence="3">DNA-protecting protein DprA</fullName>
    </submittedName>
</protein>
<reference evidence="3 4" key="1">
    <citation type="submission" date="2018-06" db="EMBL/GenBank/DDBJ databases">
        <title>Sphaerisporangium craniellae sp. nov., isolated from a marine sponge in the South China Sea.</title>
        <authorList>
            <person name="Li L."/>
        </authorList>
    </citation>
    <scope>NUCLEOTIDE SEQUENCE [LARGE SCALE GENOMIC DNA]</scope>
    <source>
        <strain evidence="3 4">LHW63015</strain>
    </source>
</reference>
<dbReference type="InterPro" id="IPR057666">
    <property type="entry name" value="DrpA_SLOG"/>
</dbReference>
<gene>
    <name evidence="3" type="primary">dprA</name>
    <name evidence="3" type="ORF">DP939_36850</name>
</gene>
<comment type="similarity">
    <text evidence="1">Belongs to the DprA/Smf family.</text>
</comment>
<dbReference type="OrthoDB" id="9785707at2"/>
<dbReference type="SUPFAM" id="SSF102405">
    <property type="entry name" value="MCP/YpsA-like"/>
    <property type="match status" value="1"/>
</dbReference>
<dbReference type="PANTHER" id="PTHR43022:SF1">
    <property type="entry name" value="PROTEIN SMF"/>
    <property type="match status" value="1"/>
</dbReference>